<dbReference type="EMBL" id="ONZQ02000020">
    <property type="protein sequence ID" value="SPO07383.1"/>
    <property type="molecule type" value="Genomic_DNA"/>
</dbReference>
<feature type="domain" description="Heterokaryon incompatibility" evidence="1">
    <location>
        <begin position="227"/>
        <end position="385"/>
    </location>
</feature>
<dbReference type="PANTHER" id="PTHR33112">
    <property type="entry name" value="DOMAIN PROTEIN, PUTATIVE-RELATED"/>
    <property type="match status" value="1"/>
</dbReference>
<dbReference type="InterPro" id="IPR010730">
    <property type="entry name" value="HET"/>
</dbReference>
<comment type="caution">
    <text evidence="2">The sequence shown here is derived from an EMBL/GenBank/DDBJ whole genome shotgun (WGS) entry which is preliminary data.</text>
</comment>
<evidence type="ECO:0000259" key="1">
    <source>
        <dbReference type="Pfam" id="PF06985"/>
    </source>
</evidence>
<gene>
    <name evidence="2" type="ORF">DNG_10077</name>
</gene>
<reference evidence="2" key="1">
    <citation type="submission" date="2018-03" db="EMBL/GenBank/DDBJ databases">
        <authorList>
            <person name="Guldener U."/>
        </authorList>
    </citation>
    <scope>NUCLEOTIDE SEQUENCE</scope>
</reference>
<name>A0AAE8N8H2_9PEZI</name>
<dbReference type="Proteomes" id="UP001187682">
    <property type="component" value="Unassembled WGS sequence"/>
</dbReference>
<dbReference type="AlphaFoldDB" id="A0AAE8N8H2"/>
<evidence type="ECO:0000313" key="2">
    <source>
        <dbReference type="EMBL" id="SPO07383.1"/>
    </source>
</evidence>
<dbReference type="Pfam" id="PF06985">
    <property type="entry name" value="HET"/>
    <property type="match status" value="1"/>
</dbReference>
<proteinExistence type="predicted"/>
<dbReference type="PANTHER" id="PTHR33112:SF16">
    <property type="entry name" value="HETEROKARYON INCOMPATIBILITY DOMAIN-CONTAINING PROTEIN"/>
    <property type="match status" value="1"/>
</dbReference>
<evidence type="ECO:0000313" key="3">
    <source>
        <dbReference type="Proteomes" id="UP001187682"/>
    </source>
</evidence>
<organism evidence="2 3">
    <name type="scientific">Cephalotrichum gorgonifer</name>
    <dbReference type="NCBI Taxonomy" id="2041049"/>
    <lineage>
        <taxon>Eukaryota</taxon>
        <taxon>Fungi</taxon>
        <taxon>Dikarya</taxon>
        <taxon>Ascomycota</taxon>
        <taxon>Pezizomycotina</taxon>
        <taxon>Sordariomycetes</taxon>
        <taxon>Hypocreomycetidae</taxon>
        <taxon>Microascales</taxon>
        <taxon>Microascaceae</taxon>
        <taxon>Cephalotrichum</taxon>
    </lineage>
</organism>
<accession>A0AAE8N8H2</accession>
<sequence>MRCSYCSSLAIQKLVDLAKVEFQGAVSPRSEYYQHHASVHDLERSAQDGCDLCGLILGAFAESTSDDDWYYTREDETLLDALKRWDDETPIRISIQADHVYITAPFDDVRNFDLLQLTAGQAEEYNVEEESGDEPPKAWLLISTLTDNPPKLGDIEIGRRPTDGDLGSDGNFGTAKRWISECQSGHRDCPRANPPFLPTRVVDVGSSGASAADCRLFIPGNAVRAQYVALSHCWGGQIDCVLTKNTLTRFQDVLPREELAANFQDAIKITRKLGLQYLWIDSLCIIQDDRDDWAAESVKMADVYRNSLVTISAASSPASGHGIIRNSGRVEEPLPETEVRIQLSESDATELRVSVFPLGDKAKQEDLRSLYSHAPLSQRGWCLQESVLSPRILYYGRSRIYWRCAHGFKSSDGIHPGTKMPESSFLYPELSATLHAGGRLDRYALLKEYYGIVTDFGDRRLTVHSDKLPALSGLAQRIHTALRGDYLAGLWSTDISGGLMWVKEMRWAKHVVPYRAPSWSWAVTDDQFYFHDIDPSDADDPDKLRLLSSEIQSKDKANCYGEVLSGHIVVSGLAMELCRTFQVDTEDPESRENLGYVMWDESLLDNEKDSVGSRLSTRIVEERQSQSGLPPRLVEVIERTQFIDDVDVDHYLKEVEQVPRKEYTALLLGKRGLENEYPYKRGQCLILERTGEFSVYRRAGIASLMSYPDTKYRDWTRRTLKIV</sequence>
<keyword evidence="3" id="KW-1185">Reference proteome</keyword>
<protein>
    <recommendedName>
        <fullName evidence="1">Heterokaryon incompatibility domain-containing protein</fullName>
    </recommendedName>
</protein>